<dbReference type="AlphaFoldDB" id="A0ABC9NHS8"/>
<proteinExistence type="predicted"/>
<accession>A0ABC9NHS8</accession>
<keyword evidence="2" id="KW-1185">Reference proteome</keyword>
<organism evidence="1 2">
    <name type="scientific">Bacteroides uniformis (strain ATCC 8492 / DSM 6597 / CCUG 4942 / CIP 103695 / JCM 5828 / KCTC 5204 / NCTC 13054 / VPI 0061)</name>
    <dbReference type="NCBI Taxonomy" id="411479"/>
    <lineage>
        <taxon>Bacteria</taxon>
        <taxon>Pseudomonadati</taxon>
        <taxon>Bacteroidota</taxon>
        <taxon>Bacteroidia</taxon>
        <taxon>Bacteroidales</taxon>
        <taxon>Bacteroidaceae</taxon>
        <taxon>Bacteroides</taxon>
    </lineage>
</organism>
<comment type="caution">
    <text evidence="1">The sequence shown here is derived from an EMBL/GenBank/DDBJ whole genome shotgun (WGS) entry which is preliminary data.</text>
</comment>
<dbReference type="EMBL" id="AAYH02000027">
    <property type="protein sequence ID" value="EDO56251.1"/>
    <property type="molecule type" value="Genomic_DNA"/>
</dbReference>
<evidence type="ECO:0000313" key="2">
    <source>
        <dbReference type="Proteomes" id="UP000004110"/>
    </source>
</evidence>
<sequence length="96" mass="10477">MIMEHLHETPLQGIVGTDKGELFYLLPIEKVSDLVKLRGDLSAAIDLISKTGSSEEGTSAINTLNGLLAGLMKYDSDHYEAMDVALADAMRKLEKK</sequence>
<gene>
    <name evidence="1" type="ORF">BACUNI_00089</name>
</gene>
<dbReference type="Proteomes" id="UP000004110">
    <property type="component" value="Unassembled WGS sequence"/>
</dbReference>
<name>A0ABC9NHS8_BACUC</name>
<reference evidence="1" key="2">
    <citation type="submission" date="2013-11" db="EMBL/GenBank/DDBJ databases">
        <title>Draft genome sequence of Bacteroides uniformis (ATCC 8492).</title>
        <authorList>
            <person name="Sudarsanam P."/>
            <person name="Ley R."/>
            <person name="Guruge J."/>
            <person name="Turnbaugh P.J."/>
            <person name="Mahowald M."/>
            <person name="Liep D."/>
            <person name="Gordon J."/>
        </authorList>
    </citation>
    <scope>NUCLEOTIDE SEQUENCE</scope>
    <source>
        <strain evidence="1">ATCC 8492</strain>
    </source>
</reference>
<reference evidence="1" key="1">
    <citation type="submission" date="2007-06" db="EMBL/GenBank/DDBJ databases">
        <authorList>
            <person name="Fulton L."/>
            <person name="Clifton S."/>
            <person name="Fulton B."/>
            <person name="Xu J."/>
            <person name="Minx P."/>
            <person name="Pepin K.H."/>
            <person name="Johnson M."/>
            <person name="Thiruvilangam P."/>
            <person name="Bhonagiri V."/>
            <person name="Nash W.E."/>
            <person name="Mardis E.R."/>
            <person name="Wilson R.K."/>
        </authorList>
    </citation>
    <scope>NUCLEOTIDE SEQUENCE [LARGE SCALE GENOMIC DNA]</scope>
    <source>
        <strain evidence="1">ATCC 8492</strain>
    </source>
</reference>
<protein>
    <submittedName>
        <fullName evidence="1">Uncharacterized protein</fullName>
    </submittedName>
</protein>
<evidence type="ECO:0000313" key="1">
    <source>
        <dbReference type="EMBL" id="EDO56251.1"/>
    </source>
</evidence>